<evidence type="ECO:0000256" key="2">
    <source>
        <dbReference type="ARBA" id="ARBA00023242"/>
    </source>
</evidence>
<dbReference type="GO" id="GO:0003700">
    <property type="term" value="F:DNA-binding transcription factor activity"/>
    <property type="evidence" value="ECO:0007669"/>
    <property type="project" value="TreeGrafter"/>
</dbReference>
<keyword evidence="2" id="KW-0539">Nucleus</keyword>
<dbReference type="GO" id="GO:0045944">
    <property type="term" value="P:positive regulation of transcription by RNA polymerase II"/>
    <property type="evidence" value="ECO:0007669"/>
    <property type="project" value="TreeGrafter"/>
</dbReference>
<dbReference type="Pfam" id="PF11951">
    <property type="entry name" value="Fungal_trans_2"/>
    <property type="match status" value="1"/>
</dbReference>
<dbReference type="Proteomes" id="UP001147760">
    <property type="component" value="Unassembled WGS sequence"/>
</dbReference>
<dbReference type="PANTHER" id="PTHR37534:SF38">
    <property type="entry name" value="ZN(2)-C6 FUNGAL-TYPE DOMAIN-CONTAINING PROTEIN"/>
    <property type="match status" value="1"/>
</dbReference>
<dbReference type="EMBL" id="JAPWDO010000005">
    <property type="protein sequence ID" value="KAJ5470081.1"/>
    <property type="molecule type" value="Genomic_DNA"/>
</dbReference>
<evidence type="ECO:0000256" key="1">
    <source>
        <dbReference type="ARBA" id="ARBA00004123"/>
    </source>
</evidence>
<proteinExistence type="predicted"/>
<sequence>MSQMRKSPAPMPWLRYTPEVGPGDCKSRQAKGAVLLPLCQSSKALRFAILGFSATHLYVTRTQRSDDMYDLPHRLRLKATERLNTQINQHLGRWCETSMPKTSSMVEIIATMLVLCHIEMLMPRSTHWTLHLRACREVWDLEHRAIQSSGSAEPFMEFFEKALADLEAFESLTSFPPEHKLADSELKQPAPRDRFWIFLAVVREVTFTERLRYSRLIQGLTNPDMDMRSWTDKISHARFLAFYHPSFILDSSQHLRVVFRMVADAHYHAGLIYSYQALAPPAKHEDLVRMFVDALFSEIQFIVRGDWRNFDHDLFWPLFIAGTESGFDTHRQATIQSYYEHLMAATGFCCNAESLGFLQDYWAYTTLGYSDTWIQYARVRDTATRPFLVY</sequence>
<reference evidence="3" key="2">
    <citation type="journal article" date="2023" name="IMA Fungus">
        <title>Comparative genomic study of the Penicillium genus elucidates a diverse pangenome and 15 lateral gene transfer events.</title>
        <authorList>
            <person name="Petersen C."/>
            <person name="Sorensen T."/>
            <person name="Nielsen M.R."/>
            <person name="Sondergaard T.E."/>
            <person name="Sorensen J.L."/>
            <person name="Fitzpatrick D.A."/>
            <person name="Frisvad J.C."/>
            <person name="Nielsen K.L."/>
        </authorList>
    </citation>
    <scope>NUCLEOTIDE SEQUENCE</scope>
    <source>
        <strain evidence="3">IBT 17660</strain>
    </source>
</reference>
<dbReference type="OrthoDB" id="3251668at2759"/>
<accession>A0A9W9WMA6</accession>
<dbReference type="GO" id="GO:0000976">
    <property type="term" value="F:transcription cis-regulatory region binding"/>
    <property type="evidence" value="ECO:0007669"/>
    <property type="project" value="TreeGrafter"/>
</dbReference>
<reference evidence="3" key="1">
    <citation type="submission" date="2022-12" db="EMBL/GenBank/DDBJ databases">
        <authorList>
            <person name="Petersen C."/>
        </authorList>
    </citation>
    <scope>NUCLEOTIDE SEQUENCE</scope>
    <source>
        <strain evidence="3">IBT 17660</strain>
    </source>
</reference>
<dbReference type="AlphaFoldDB" id="A0A9W9WMA6"/>
<keyword evidence="4" id="KW-1185">Reference proteome</keyword>
<name>A0A9W9WMA6_9EURO</name>
<comment type="caution">
    <text evidence="3">The sequence shown here is derived from an EMBL/GenBank/DDBJ whole genome shotgun (WGS) entry which is preliminary data.</text>
</comment>
<dbReference type="PANTHER" id="PTHR37534">
    <property type="entry name" value="TRANSCRIPTIONAL ACTIVATOR PROTEIN UGA3"/>
    <property type="match status" value="1"/>
</dbReference>
<evidence type="ECO:0000313" key="3">
    <source>
        <dbReference type="EMBL" id="KAJ5470081.1"/>
    </source>
</evidence>
<dbReference type="GO" id="GO:0005634">
    <property type="term" value="C:nucleus"/>
    <property type="evidence" value="ECO:0007669"/>
    <property type="project" value="UniProtKB-SubCell"/>
</dbReference>
<gene>
    <name evidence="3" type="ORF">N7530_007438</name>
</gene>
<evidence type="ECO:0000313" key="4">
    <source>
        <dbReference type="Proteomes" id="UP001147760"/>
    </source>
</evidence>
<organism evidence="3 4">
    <name type="scientific">Penicillium desertorum</name>
    <dbReference type="NCBI Taxonomy" id="1303715"/>
    <lineage>
        <taxon>Eukaryota</taxon>
        <taxon>Fungi</taxon>
        <taxon>Dikarya</taxon>
        <taxon>Ascomycota</taxon>
        <taxon>Pezizomycotina</taxon>
        <taxon>Eurotiomycetes</taxon>
        <taxon>Eurotiomycetidae</taxon>
        <taxon>Eurotiales</taxon>
        <taxon>Aspergillaceae</taxon>
        <taxon>Penicillium</taxon>
    </lineage>
</organism>
<protein>
    <submittedName>
        <fullName evidence="3">Uncharacterized protein</fullName>
    </submittedName>
</protein>
<dbReference type="InterPro" id="IPR021858">
    <property type="entry name" value="Fun_TF"/>
</dbReference>
<comment type="subcellular location">
    <subcellularLocation>
        <location evidence="1">Nucleus</location>
    </subcellularLocation>
</comment>